<feature type="region of interest" description="Disordered" evidence="1">
    <location>
        <begin position="60"/>
        <end position="96"/>
    </location>
</feature>
<evidence type="ECO:0000256" key="1">
    <source>
        <dbReference type="SAM" id="MobiDB-lite"/>
    </source>
</evidence>
<protein>
    <submittedName>
        <fullName evidence="2">Uncharacterized protein</fullName>
    </submittedName>
</protein>
<dbReference type="RefSeq" id="WP_084196151.1">
    <property type="nucleotide sequence ID" value="NZ_CP021235.1"/>
</dbReference>
<dbReference type="OrthoDB" id="853847at2"/>
<accession>A0A1X9YPI4</accession>
<dbReference type="Proteomes" id="UP000266292">
    <property type="component" value="Chromosome"/>
</dbReference>
<dbReference type="EMBL" id="CP021235">
    <property type="protein sequence ID" value="ARS34744.1"/>
    <property type="molecule type" value="Genomic_DNA"/>
</dbReference>
<dbReference type="KEGG" id="pact:CA264_04415"/>
<evidence type="ECO:0000313" key="2">
    <source>
        <dbReference type="EMBL" id="ARS34744.1"/>
    </source>
</evidence>
<organism evidence="2 3">
    <name type="scientific">Pontibacter actiniarum</name>
    <dbReference type="NCBI Taxonomy" id="323450"/>
    <lineage>
        <taxon>Bacteria</taxon>
        <taxon>Pseudomonadati</taxon>
        <taxon>Bacteroidota</taxon>
        <taxon>Cytophagia</taxon>
        <taxon>Cytophagales</taxon>
        <taxon>Hymenobacteraceae</taxon>
        <taxon>Pontibacter</taxon>
    </lineage>
</organism>
<sequence>MIERTYKSFFSGVMILLFPLLVGCSVFSGNSSVSNDPEVAAQQRRVNELKREVKEAERYAEEAEQREKAAKNRLKAAEHELKALETQAERRNSYQQ</sequence>
<proteinExistence type="predicted"/>
<name>A0A1X9YPI4_9BACT</name>
<gene>
    <name evidence="2" type="ORF">CA264_04415</name>
</gene>
<evidence type="ECO:0000313" key="3">
    <source>
        <dbReference type="Proteomes" id="UP000266292"/>
    </source>
</evidence>
<dbReference type="PROSITE" id="PS51257">
    <property type="entry name" value="PROKAR_LIPOPROTEIN"/>
    <property type="match status" value="1"/>
</dbReference>
<keyword evidence="3" id="KW-1185">Reference proteome</keyword>
<reference evidence="3" key="1">
    <citation type="submission" date="2017-05" db="EMBL/GenBank/DDBJ databases">
        <authorList>
            <person name="Ray J."/>
            <person name="Price M."/>
            <person name="Deutschbauer A."/>
        </authorList>
    </citation>
    <scope>NUCLEOTIDE SEQUENCE [LARGE SCALE GENOMIC DNA]</scope>
    <source>
        <strain evidence="3">DSM 19842</strain>
    </source>
</reference>
<dbReference type="AlphaFoldDB" id="A0A1X9YPI4"/>